<evidence type="ECO:0000313" key="3">
    <source>
        <dbReference type="EMBL" id="RNL77600.1"/>
    </source>
</evidence>
<reference evidence="3 4" key="1">
    <citation type="submission" date="2018-11" db="EMBL/GenBank/DDBJ databases">
        <authorList>
            <person name="Li F."/>
        </authorList>
    </citation>
    <scope>NUCLEOTIDE SEQUENCE [LARGE SCALE GENOMIC DNA]</scope>
    <source>
        <strain evidence="3 4">KIS18-7</strain>
    </source>
</reference>
<feature type="transmembrane region" description="Helical" evidence="1">
    <location>
        <begin position="21"/>
        <end position="47"/>
    </location>
</feature>
<organism evidence="3 4">
    <name type="scientific">Nocardioides marmorisolisilvae</name>
    <dbReference type="NCBI Taxonomy" id="1542737"/>
    <lineage>
        <taxon>Bacteria</taxon>
        <taxon>Bacillati</taxon>
        <taxon>Actinomycetota</taxon>
        <taxon>Actinomycetes</taxon>
        <taxon>Propionibacteriales</taxon>
        <taxon>Nocardioidaceae</taxon>
        <taxon>Nocardioides</taxon>
    </lineage>
</organism>
<dbReference type="OrthoDB" id="3859571at2"/>
<keyword evidence="1" id="KW-1133">Transmembrane helix</keyword>
<evidence type="ECO:0000313" key="4">
    <source>
        <dbReference type="Proteomes" id="UP000277094"/>
    </source>
</evidence>
<dbReference type="InterPro" id="IPR050051">
    <property type="entry name" value="EccE_dom"/>
</dbReference>
<sequence>MMSAVLKEPPTYTFGRRDRGGLLLGFKGTQLSVLAAGFGAVLIGLLAAGTPGGVVGFSTLAACAFLALYPIQGRAVVDWARPIANYIHGRLVGGSRYLGGANALRRCKDLRLDLPGLGQHLRLYQARPFEGPVAVLRMGNRWTVVLKVRGRNYVLADRATQERRIADWGALLAQCGQEGSRIAAVQWLERTVPDSGHDLANWWDERGDTASAYAAAYKELVDHAGPAATQHESYFAVSIDAHKVRRAVRQAGGGPEGTTKVLLGELTWIKQALARADIDVLGTASAHDLAAIVRSQYDPKTSTLLEEHARRPQPETAGPMAAENHWDHYRTDSGFHAVFWIAEWPSVPVEAAWIYPLISLGGIRRTVSVTAEPIPPSRSMRELRSQRVAKRADEAQRQRIGQVETAQDDEEYAAIDRRERELVRGHTEYRYTGWITVTATSREDLEGACATVEQAAVRSALELRRVYGEVDQAFLRGGLPLTAGVER</sequence>
<evidence type="ECO:0000259" key="2">
    <source>
        <dbReference type="Pfam" id="PF11203"/>
    </source>
</evidence>
<comment type="caution">
    <text evidence="3">The sequence shown here is derived from an EMBL/GenBank/DDBJ whole genome shotgun (WGS) entry which is preliminary data.</text>
</comment>
<feature type="domain" description="Type VII secretion system protein EccE" evidence="2">
    <location>
        <begin position="228"/>
        <end position="341"/>
    </location>
</feature>
<evidence type="ECO:0000256" key="1">
    <source>
        <dbReference type="SAM" id="Phobius"/>
    </source>
</evidence>
<keyword evidence="1" id="KW-0812">Transmembrane</keyword>
<dbReference type="InterPro" id="IPR049978">
    <property type="entry name" value="SCO6880-like"/>
</dbReference>
<accession>A0A3N0DPN5</accession>
<dbReference type="AlphaFoldDB" id="A0A3N0DPN5"/>
<gene>
    <name evidence="3" type="ORF">EFL95_16455</name>
</gene>
<name>A0A3N0DPN5_9ACTN</name>
<keyword evidence="4" id="KW-1185">Reference proteome</keyword>
<dbReference type="NCBIfam" id="NF042935">
    <property type="entry name" value="SCO6880_fam"/>
    <property type="match status" value="1"/>
</dbReference>
<keyword evidence="1" id="KW-0472">Membrane</keyword>
<feature type="transmembrane region" description="Helical" evidence="1">
    <location>
        <begin position="53"/>
        <end position="71"/>
    </location>
</feature>
<protein>
    <recommendedName>
        <fullName evidence="2">Type VII secretion system protein EccE domain-containing protein</fullName>
    </recommendedName>
</protein>
<dbReference type="EMBL" id="RJSG01000003">
    <property type="protein sequence ID" value="RNL77600.1"/>
    <property type="molecule type" value="Genomic_DNA"/>
</dbReference>
<dbReference type="Proteomes" id="UP000277094">
    <property type="component" value="Unassembled WGS sequence"/>
</dbReference>
<dbReference type="Pfam" id="PF11203">
    <property type="entry name" value="EccE"/>
    <property type="match status" value="1"/>
</dbReference>
<proteinExistence type="predicted"/>